<name>A0ABN2PZK2_9PSEU</name>
<comment type="similarity">
    <text evidence="1">Belongs to the thioester dehydratase family. FabZ subfamily.</text>
</comment>
<dbReference type="RefSeq" id="WP_344412383.1">
    <property type="nucleotide sequence ID" value="NZ_BAAANN010000001.1"/>
</dbReference>
<dbReference type="Pfam" id="PF07977">
    <property type="entry name" value="FabA"/>
    <property type="match status" value="1"/>
</dbReference>
<evidence type="ECO:0000313" key="4">
    <source>
        <dbReference type="Proteomes" id="UP001501116"/>
    </source>
</evidence>
<reference evidence="3 4" key="1">
    <citation type="journal article" date="2019" name="Int. J. Syst. Evol. Microbiol.">
        <title>The Global Catalogue of Microorganisms (GCM) 10K type strain sequencing project: providing services to taxonomists for standard genome sequencing and annotation.</title>
        <authorList>
            <consortium name="The Broad Institute Genomics Platform"/>
            <consortium name="The Broad Institute Genome Sequencing Center for Infectious Disease"/>
            <person name="Wu L."/>
            <person name="Ma J."/>
        </authorList>
    </citation>
    <scope>NUCLEOTIDE SEQUENCE [LARGE SCALE GENOMIC DNA]</scope>
    <source>
        <strain evidence="3 4">JCM 14545</strain>
    </source>
</reference>
<dbReference type="Gene3D" id="3.10.129.10">
    <property type="entry name" value="Hotdog Thioesterase"/>
    <property type="match status" value="1"/>
</dbReference>
<organism evidence="3 4">
    <name type="scientific">Amycolatopsis minnesotensis</name>
    <dbReference type="NCBI Taxonomy" id="337894"/>
    <lineage>
        <taxon>Bacteria</taxon>
        <taxon>Bacillati</taxon>
        <taxon>Actinomycetota</taxon>
        <taxon>Actinomycetes</taxon>
        <taxon>Pseudonocardiales</taxon>
        <taxon>Pseudonocardiaceae</taxon>
        <taxon>Amycolatopsis</taxon>
    </lineage>
</organism>
<dbReference type="PANTHER" id="PTHR30272">
    <property type="entry name" value="3-HYDROXYACYL-[ACYL-CARRIER-PROTEIN] DEHYDRATASE"/>
    <property type="match status" value="1"/>
</dbReference>
<keyword evidence="2" id="KW-0456">Lyase</keyword>
<dbReference type="EMBL" id="BAAANN010000001">
    <property type="protein sequence ID" value="GAA1938988.1"/>
    <property type="molecule type" value="Genomic_DNA"/>
</dbReference>
<protein>
    <submittedName>
        <fullName evidence="3">3-hydroxyacyl-ACP dehydratase FabZ</fullName>
    </submittedName>
</protein>
<evidence type="ECO:0000256" key="1">
    <source>
        <dbReference type="ARBA" id="ARBA00009174"/>
    </source>
</evidence>
<comment type="caution">
    <text evidence="3">The sequence shown here is derived from an EMBL/GenBank/DDBJ whole genome shotgun (WGS) entry which is preliminary data.</text>
</comment>
<sequence length="157" mass="16502">MTAADLLPHRYPMLLVDKVLDLVDGREVTAVKAISVNEPWYARAGAGAAEARFAYPQLLLVESFAQTAGILGTTVGLGGTSETGQVTLIGSVSDARFHRDVFPGDVVTHRVRVEKVLADAAVVSGESEANGAPVLTVSQMVLAFRPESELAPGGESR</sequence>
<proteinExistence type="inferred from homology"/>
<accession>A0ABN2PZK2</accession>
<dbReference type="SUPFAM" id="SSF54637">
    <property type="entry name" value="Thioesterase/thiol ester dehydrase-isomerase"/>
    <property type="match status" value="1"/>
</dbReference>
<keyword evidence="4" id="KW-1185">Reference proteome</keyword>
<evidence type="ECO:0000313" key="3">
    <source>
        <dbReference type="EMBL" id="GAA1938988.1"/>
    </source>
</evidence>
<evidence type="ECO:0000256" key="2">
    <source>
        <dbReference type="ARBA" id="ARBA00023239"/>
    </source>
</evidence>
<dbReference type="Proteomes" id="UP001501116">
    <property type="component" value="Unassembled WGS sequence"/>
</dbReference>
<gene>
    <name evidence="3" type="primary">fabZ_1</name>
    <name evidence="3" type="ORF">GCM10009754_02540</name>
</gene>
<dbReference type="PANTHER" id="PTHR30272:SF1">
    <property type="entry name" value="3-HYDROXYACYL-[ACYL-CARRIER-PROTEIN] DEHYDRATASE"/>
    <property type="match status" value="1"/>
</dbReference>
<dbReference type="InterPro" id="IPR013114">
    <property type="entry name" value="FabA_FabZ"/>
</dbReference>
<dbReference type="InterPro" id="IPR029069">
    <property type="entry name" value="HotDog_dom_sf"/>
</dbReference>